<dbReference type="PANTHER" id="PTHR42109:SF2">
    <property type="entry name" value="INTEGRAL MEMBRANE PROTEIN"/>
    <property type="match status" value="1"/>
</dbReference>
<feature type="transmembrane region" description="Helical" evidence="2">
    <location>
        <begin position="173"/>
        <end position="194"/>
    </location>
</feature>
<evidence type="ECO:0000313" key="4">
    <source>
        <dbReference type="EMBL" id="KAK8120894.1"/>
    </source>
</evidence>
<feature type="transmembrane region" description="Helical" evidence="2">
    <location>
        <begin position="68"/>
        <end position="90"/>
    </location>
</feature>
<keyword evidence="2" id="KW-1133">Transmembrane helix</keyword>
<organism evidence="4 5">
    <name type="scientific">Apiospora kogelbergensis</name>
    <dbReference type="NCBI Taxonomy" id="1337665"/>
    <lineage>
        <taxon>Eukaryota</taxon>
        <taxon>Fungi</taxon>
        <taxon>Dikarya</taxon>
        <taxon>Ascomycota</taxon>
        <taxon>Pezizomycotina</taxon>
        <taxon>Sordariomycetes</taxon>
        <taxon>Xylariomycetidae</taxon>
        <taxon>Amphisphaeriales</taxon>
        <taxon>Apiosporaceae</taxon>
        <taxon>Apiospora</taxon>
    </lineage>
</organism>
<gene>
    <name evidence="4" type="ORF">PG999_005014</name>
</gene>
<feature type="transmembrane region" description="Helical" evidence="2">
    <location>
        <begin position="140"/>
        <end position="161"/>
    </location>
</feature>
<keyword evidence="2" id="KW-0812">Transmembrane</keyword>
<sequence length="280" mass="31276">MSGGDGVFGYRHGIATAQLILFFVALCLAVFFKIGHRNGWFCIGVFSIFRVVGAGCMLGTITNDASSVWAGVFVCESLGMVLIVFLLIEFMDRANNVVKTVHPRWFFYPQVITWADIGLAVGGFASASKTDSLAPTKYTQASFGLFTGLYLIVLYTFWQFWRAMSTFPREEKLVLRCVGVGLPLLAIRTAYSLIYQITGDRTWNAVKGNPTPYLVMTFLPELAIIYTCIWGIFQVAPPPRKAKDKRNVRERLRGYAMIGSDQGSREREHQPDPTRPQASV</sequence>
<keyword evidence="2" id="KW-0472">Membrane</keyword>
<feature type="transmembrane region" description="Helical" evidence="2">
    <location>
        <begin position="12"/>
        <end position="32"/>
    </location>
</feature>
<evidence type="ECO:0000259" key="3">
    <source>
        <dbReference type="Pfam" id="PF24800"/>
    </source>
</evidence>
<dbReference type="Proteomes" id="UP001392437">
    <property type="component" value="Unassembled WGS sequence"/>
</dbReference>
<feature type="domain" description="DUF7702" evidence="3">
    <location>
        <begin position="9"/>
        <end position="229"/>
    </location>
</feature>
<dbReference type="PANTHER" id="PTHR42109">
    <property type="entry name" value="UNPLACED GENOMIC SCAFFOLD UM_SCAF_CONTIG_1.265, WHOLE GENOME SHOTGUN SEQUENCE"/>
    <property type="match status" value="1"/>
</dbReference>
<evidence type="ECO:0000256" key="2">
    <source>
        <dbReference type="SAM" id="Phobius"/>
    </source>
</evidence>
<evidence type="ECO:0000313" key="5">
    <source>
        <dbReference type="Proteomes" id="UP001392437"/>
    </source>
</evidence>
<keyword evidence="5" id="KW-1185">Reference proteome</keyword>
<name>A0AAW0R122_9PEZI</name>
<dbReference type="EMBL" id="JAQQWP010000004">
    <property type="protein sequence ID" value="KAK8120894.1"/>
    <property type="molecule type" value="Genomic_DNA"/>
</dbReference>
<proteinExistence type="predicted"/>
<protein>
    <recommendedName>
        <fullName evidence="3">DUF7702 domain-containing protein</fullName>
    </recommendedName>
</protein>
<feature type="region of interest" description="Disordered" evidence="1">
    <location>
        <begin position="256"/>
        <end position="280"/>
    </location>
</feature>
<dbReference type="InterPro" id="IPR056119">
    <property type="entry name" value="DUF7702"/>
</dbReference>
<evidence type="ECO:0000256" key="1">
    <source>
        <dbReference type="SAM" id="MobiDB-lite"/>
    </source>
</evidence>
<dbReference type="Pfam" id="PF24800">
    <property type="entry name" value="DUF7702"/>
    <property type="match status" value="1"/>
</dbReference>
<feature type="compositionally biased region" description="Basic and acidic residues" evidence="1">
    <location>
        <begin position="263"/>
        <end position="272"/>
    </location>
</feature>
<feature type="transmembrane region" description="Helical" evidence="2">
    <location>
        <begin position="111"/>
        <end position="128"/>
    </location>
</feature>
<comment type="caution">
    <text evidence="4">The sequence shown here is derived from an EMBL/GenBank/DDBJ whole genome shotgun (WGS) entry which is preliminary data.</text>
</comment>
<accession>A0AAW0R122</accession>
<feature type="transmembrane region" description="Helical" evidence="2">
    <location>
        <begin position="39"/>
        <end position="62"/>
    </location>
</feature>
<dbReference type="AlphaFoldDB" id="A0AAW0R122"/>
<reference evidence="4 5" key="1">
    <citation type="submission" date="2023-01" db="EMBL/GenBank/DDBJ databases">
        <title>Analysis of 21 Apiospora genomes using comparative genomics revels a genus with tremendous synthesis potential of carbohydrate active enzymes and secondary metabolites.</title>
        <authorList>
            <person name="Sorensen T."/>
        </authorList>
    </citation>
    <scope>NUCLEOTIDE SEQUENCE [LARGE SCALE GENOMIC DNA]</scope>
    <source>
        <strain evidence="4 5">CBS 117206</strain>
    </source>
</reference>
<feature type="transmembrane region" description="Helical" evidence="2">
    <location>
        <begin position="214"/>
        <end position="236"/>
    </location>
</feature>